<dbReference type="STRING" id="109376.A0A0D3E170"/>
<reference evidence="1" key="2">
    <citation type="submission" date="2015-03" db="UniProtKB">
        <authorList>
            <consortium name="EnsemblPlants"/>
        </authorList>
    </citation>
    <scope>IDENTIFICATION</scope>
</reference>
<sequence length="138" mass="15560">MNLINKVPRNLLPRGFLEHGTPVTPPMLEVEFAPEFLINLRVSDLFNLPGETVLMTPEISSKSILSECPYLLLEPHLKEQLLIHVTTHVGHLAVIKVLVAALTFISAKISDEERRRLNLYAVKDKNVYESLSIRPSIP</sequence>
<keyword evidence="2" id="KW-1185">Reference proteome</keyword>
<proteinExistence type="predicted"/>
<dbReference type="HOGENOM" id="CLU_1858060_0_0_1"/>
<dbReference type="Proteomes" id="UP000032141">
    <property type="component" value="Chromosome C9"/>
</dbReference>
<reference evidence="1 2" key="1">
    <citation type="journal article" date="2014" name="Genome Biol.">
        <title>Transcriptome and methylome profiling reveals relics of genome dominance in the mesopolyploid Brassica oleracea.</title>
        <authorList>
            <person name="Parkin I.A."/>
            <person name="Koh C."/>
            <person name="Tang H."/>
            <person name="Robinson S.J."/>
            <person name="Kagale S."/>
            <person name="Clarke W.E."/>
            <person name="Town C.D."/>
            <person name="Nixon J."/>
            <person name="Krishnakumar V."/>
            <person name="Bidwell S.L."/>
            <person name="Denoeud F."/>
            <person name="Belcram H."/>
            <person name="Links M.G."/>
            <person name="Just J."/>
            <person name="Clarke C."/>
            <person name="Bender T."/>
            <person name="Huebert T."/>
            <person name="Mason A.S."/>
            <person name="Pires J.C."/>
            <person name="Barker G."/>
            <person name="Moore J."/>
            <person name="Walley P.G."/>
            <person name="Manoli S."/>
            <person name="Batley J."/>
            <person name="Edwards D."/>
            <person name="Nelson M.N."/>
            <person name="Wang X."/>
            <person name="Paterson A.H."/>
            <person name="King G."/>
            <person name="Bancroft I."/>
            <person name="Chalhoub B."/>
            <person name="Sharpe A.G."/>
        </authorList>
    </citation>
    <scope>NUCLEOTIDE SEQUENCE</scope>
    <source>
        <strain evidence="1 2">cv. TO1000</strain>
    </source>
</reference>
<dbReference type="AlphaFoldDB" id="A0A0D3E170"/>
<evidence type="ECO:0000313" key="1">
    <source>
        <dbReference type="EnsemblPlants" id="Bo9g010750.1"/>
    </source>
</evidence>
<protein>
    <submittedName>
        <fullName evidence="1">Uncharacterized protein</fullName>
    </submittedName>
</protein>
<name>A0A0D3E170_BRAOL</name>
<dbReference type="EnsemblPlants" id="Bo9g010750.1">
    <property type="protein sequence ID" value="Bo9g010750.1"/>
    <property type="gene ID" value="Bo9g010750"/>
</dbReference>
<dbReference type="Gramene" id="Bo9g010750.1">
    <property type="protein sequence ID" value="Bo9g010750.1"/>
    <property type="gene ID" value="Bo9g010750"/>
</dbReference>
<evidence type="ECO:0000313" key="2">
    <source>
        <dbReference type="Proteomes" id="UP000032141"/>
    </source>
</evidence>
<accession>A0A0D3E170</accession>
<organism evidence="1 2">
    <name type="scientific">Brassica oleracea var. oleracea</name>
    <dbReference type="NCBI Taxonomy" id="109376"/>
    <lineage>
        <taxon>Eukaryota</taxon>
        <taxon>Viridiplantae</taxon>
        <taxon>Streptophyta</taxon>
        <taxon>Embryophyta</taxon>
        <taxon>Tracheophyta</taxon>
        <taxon>Spermatophyta</taxon>
        <taxon>Magnoliopsida</taxon>
        <taxon>eudicotyledons</taxon>
        <taxon>Gunneridae</taxon>
        <taxon>Pentapetalae</taxon>
        <taxon>rosids</taxon>
        <taxon>malvids</taxon>
        <taxon>Brassicales</taxon>
        <taxon>Brassicaceae</taxon>
        <taxon>Brassiceae</taxon>
        <taxon>Brassica</taxon>
    </lineage>
</organism>
<dbReference type="eggNOG" id="KOG0504">
    <property type="taxonomic scope" value="Eukaryota"/>
</dbReference>